<protein>
    <submittedName>
        <fullName evidence="1">Uncharacterized protein</fullName>
    </submittedName>
</protein>
<sequence length="42" mass="4667">MGLVQKLSASAILNSVPRLKLSVVSEFWLHQWLIVDSGLKCV</sequence>
<reference evidence="1" key="2">
    <citation type="journal article" date="2015" name="Data Brief">
        <title>Shoot transcriptome of the giant reed, Arundo donax.</title>
        <authorList>
            <person name="Barrero R.A."/>
            <person name="Guerrero F.D."/>
            <person name="Moolhuijzen P."/>
            <person name="Goolsby J.A."/>
            <person name="Tidwell J."/>
            <person name="Bellgard S.E."/>
            <person name="Bellgard M.I."/>
        </authorList>
    </citation>
    <scope>NUCLEOTIDE SEQUENCE</scope>
    <source>
        <tissue evidence="1">Shoot tissue taken approximately 20 cm above the soil surface</tissue>
    </source>
</reference>
<evidence type="ECO:0000313" key="1">
    <source>
        <dbReference type="EMBL" id="JAE00126.1"/>
    </source>
</evidence>
<reference evidence="1" key="1">
    <citation type="submission" date="2014-09" db="EMBL/GenBank/DDBJ databases">
        <authorList>
            <person name="Magalhaes I.L.F."/>
            <person name="Oliveira U."/>
            <person name="Santos F.R."/>
            <person name="Vidigal T.H.D.A."/>
            <person name="Brescovit A.D."/>
            <person name="Santos A.J."/>
        </authorList>
    </citation>
    <scope>NUCLEOTIDE SEQUENCE</scope>
    <source>
        <tissue evidence="1">Shoot tissue taken approximately 20 cm above the soil surface</tissue>
    </source>
</reference>
<accession>A0A0A9EQL3</accession>
<proteinExistence type="predicted"/>
<name>A0A0A9EQL3_ARUDO</name>
<organism evidence="1">
    <name type="scientific">Arundo donax</name>
    <name type="common">Giant reed</name>
    <name type="synonym">Donax arundinaceus</name>
    <dbReference type="NCBI Taxonomy" id="35708"/>
    <lineage>
        <taxon>Eukaryota</taxon>
        <taxon>Viridiplantae</taxon>
        <taxon>Streptophyta</taxon>
        <taxon>Embryophyta</taxon>
        <taxon>Tracheophyta</taxon>
        <taxon>Spermatophyta</taxon>
        <taxon>Magnoliopsida</taxon>
        <taxon>Liliopsida</taxon>
        <taxon>Poales</taxon>
        <taxon>Poaceae</taxon>
        <taxon>PACMAD clade</taxon>
        <taxon>Arundinoideae</taxon>
        <taxon>Arundineae</taxon>
        <taxon>Arundo</taxon>
    </lineage>
</organism>
<dbReference type="AlphaFoldDB" id="A0A0A9EQL3"/>
<dbReference type="EMBL" id="GBRH01197770">
    <property type="protein sequence ID" value="JAE00126.1"/>
    <property type="molecule type" value="Transcribed_RNA"/>
</dbReference>